<dbReference type="AlphaFoldDB" id="A0A6J6ENU8"/>
<dbReference type="GO" id="GO:0005737">
    <property type="term" value="C:cytoplasm"/>
    <property type="evidence" value="ECO:0007669"/>
    <property type="project" value="TreeGrafter"/>
</dbReference>
<gene>
    <name evidence="2" type="ORF">UFOPK1747_00313</name>
</gene>
<name>A0A6J6ENU8_9ZZZZ</name>
<evidence type="ECO:0000313" key="2">
    <source>
        <dbReference type="EMBL" id="CAB4577015.1"/>
    </source>
</evidence>
<reference evidence="2" key="1">
    <citation type="submission" date="2020-05" db="EMBL/GenBank/DDBJ databases">
        <authorList>
            <person name="Chiriac C."/>
            <person name="Salcher M."/>
            <person name="Ghai R."/>
            <person name="Kavagutti S V."/>
        </authorList>
    </citation>
    <scope>NUCLEOTIDE SEQUENCE</scope>
</reference>
<dbReference type="InterPro" id="IPR029063">
    <property type="entry name" value="SAM-dependent_MTases_sf"/>
</dbReference>
<dbReference type="PANTHER" id="PTHR13369">
    <property type="match status" value="1"/>
</dbReference>
<organism evidence="2">
    <name type="scientific">freshwater metagenome</name>
    <dbReference type="NCBI Taxonomy" id="449393"/>
    <lineage>
        <taxon>unclassified sequences</taxon>
        <taxon>metagenomes</taxon>
        <taxon>ecological metagenomes</taxon>
    </lineage>
</organism>
<accession>A0A6J6ENU8</accession>
<sequence length="380" mass="42988">MKIELAQGLNELGKRIKQDDFVRAVLSGRRRNMQPGLERIDIKPVMIKDEIKLQVISNDGRQVSTKNVELDFDFTPMLNSGFANLQADTTSESYSIRISKKDEALVAIGKVKLERELNHDRIKQRLLAENNPIFKALEMSDVLGRIKPSKMDKYKQVEEFLRLLAPTIEGEIKSQDSLSVVDLGCGHAYLTFAVQEYFKSKYKTVSVLGVDERLDSKEHNDKVAEKLKVDAKFLAAKIADTPAQKVDIAIALHACDTATDDAIAWAVKNEAKVIMVAPCCMHELQTQVKDAPEPWAMLTKYGLVKERLVDLMTDSLRAQILKLLGYRVDIIEFIGGEHTARNIMIRAVKTGAPVQPIDKERYEQMLKEWNVTPYLSKLLF</sequence>
<protein>
    <submittedName>
        <fullName evidence="2">Unannotated protein</fullName>
    </submittedName>
</protein>
<dbReference type="Gene3D" id="3.40.50.150">
    <property type="entry name" value="Vaccinia Virus protein VP39"/>
    <property type="match status" value="1"/>
</dbReference>
<proteinExistence type="predicted"/>
<dbReference type="EMBL" id="CAEZTV010000028">
    <property type="protein sequence ID" value="CAB4577015.1"/>
    <property type="molecule type" value="Genomic_DNA"/>
</dbReference>
<dbReference type="InterPro" id="IPR025714">
    <property type="entry name" value="Methyltranfer_dom"/>
</dbReference>
<evidence type="ECO:0000259" key="1">
    <source>
        <dbReference type="Pfam" id="PF13679"/>
    </source>
</evidence>
<dbReference type="PANTHER" id="PTHR13369:SF3">
    <property type="entry name" value="METHYLTRANSFERASE DOMAIN-CONTAINING PROTEIN"/>
    <property type="match status" value="1"/>
</dbReference>
<dbReference type="SUPFAM" id="SSF53335">
    <property type="entry name" value="S-adenosyl-L-methionine-dependent methyltransferases"/>
    <property type="match status" value="1"/>
</dbReference>
<dbReference type="Pfam" id="PF13679">
    <property type="entry name" value="Methyltransf_32"/>
    <property type="match status" value="1"/>
</dbReference>
<feature type="domain" description="Methyltransferase" evidence="1">
    <location>
        <begin position="152"/>
        <end position="287"/>
    </location>
</feature>